<dbReference type="InterPro" id="IPR017961">
    <property type="entry name" value="DNA_pol_Y-fam_little_finger"/>
</dbReference>
<dbReference type="PANTHER" id="PTHR11076">
    <property type="entry name" value="DNA REPAIR POLYMERASE UMUC / TRANSFERASE FAMILY MEMBER"/>
    <property type="match status" value="1"/>
</dbReference>
<dbReference type="GO" id="GO:0009432">
    <property type="term" value="P:SOS response"/>
    <property type="evidence" value="ECO:0007669"/>
    <property type="project" value="TreeGrafter"/>
</dbReference>
<comment type="similarity">
    <text evidence="1">Belongs to the DNA polymerase type-Y family.</text>
</comment>
<dbReference type="PROSITE" id="PS50173">
    <property type="entry name" value="UMUC"/>
    <property type="match status" value="1"/>
</dbReference>
<dbReference type="GO" id="GO:0006281">
    <property type="term" value="P:DNA repair"/>
    <property type="evidence" value="ECO:0007669"/>
    <property type="project" value="InterPro"/>
</dbReference>
<dbReference type="SUPFAM" id="SSF56672">
    <property type="entry name" value="DNA/RNA polymerases"/>
    <property type="match status" value="1"/>
</dbReference>
<evidence type="ECO:0000256" key="2">
    <source>
        <dbReference type="ARBA" id="ARBA00022457"/>
    </source>
</evidence>
<evidence type="ECO:0000256" key="1">
    <source>
        <dbReference type="ARBA" id="ARBA00010945"/>
    </source>
</evidence>
<sequence length="501" mass="56671">MKERSYLAIDLKSFYASVECIERGLDPLDTNLVVADERRTDKTVCLAVTPSLKEYGISGRSRLFEVKSRIAEVNSGRRHDAPKRMLRGSSCFSSELRLDPSLMIDFIIAPPRMAYYMEYSTRIYEVYMKYIAPEDIIVYSIDEVFMDVTDYLPAYGLTAKELAMTIILDVLSSTGITATAGIGTNLYLCKIAMDIMAKHIQADKNGVRIAMLDEASYRRELWSHQPLTDFWRVGKGYAKKLEENGMFTMGDVARCSIDNEDRLYSLFGKNAELLIDHAWGWEPCTVEAVKAYRPASSSLSTGQILHQPYESDKARLVLREMADSLSMELLEKGLLTDQLVLTISYDALNLTDSERKSEYSGEIISDRYGRSIPKHSHGTANLNEHSSSSKIITECAAGLFDGIVQKKLLIRKLSISANHVIKESSYKKKEDFTQLDMFTDYEALIRSEARKKAELEKEKIMRRAVLRIKKRFGKNSILKGISLEEGATARDRNEQIGGHKA</sequence>
<evidence type="ECO:0000313" key="7">
    <source>
        <dbReference type="EMBL" id="HIV11378.1"/>
    </source>
</evidence>
<keyword evidence="3" id="KW-0548">Nucleotidyltransferase</keyword>
<evidence type="ECO:0000256" key="5">
    <source>
        <dbReference type="ARBA" id="ARBA00022932"/>
    </source>
</evidence>
<dbReference type="PANTHER" id="PTHR11076:SF35">
    <property type="entry name" value="DNA REPAIR PROTEIN HOMOLOG YOBH"/>
    <property type="match status" value="1"/>
</dbReference>
<dbReference type="GO" id="GO:0032259">
    <property type="term" value="P:methylation"/>
    <property type="evidence" value="ECO:0007669"/>
    <property type="project" value="UniProtKB-KW"/>
</dbReference>
<keyword evidence="2" id="KW-0515">Mutator protein</keyword>
<dbReference type="GO" id="GO:0005829">
    <property type="term" value="C:cytosol"/>
    <property type="evidence" value="ECO:0007669"/>
    <property type="project" value="TreeGrafter"/>
</dbReference>
<evidence type="ECO:0000313" key="8">
    <source>
        <dbReference type="Proteomes" id="UP000823960"/>
    </source>
</evidence>
<dbReference type="Pfam" id="PF00817">
    <property type="entry name" value="IMS"/>
    <property type="match status" value="1"/>
</dbReference>
<dbReference type="Gene3D" id="1.10.150.20">
    <property type="entry name" value="5' to 3' exonuclease, C-terminal subdomain"/>
    <property type="match status" value="1"/>
</dbReference>
<dbReference type="GO" id="GO:0042276">
    <property type="term" value="P:error-prone translesion synthesis"/>
    <property type="evidence" value="ECO:0007669"/>
    <property type="project" value="TreeGrafter"/>
</dbReference>
<dbReference type="Gene3D" id="3.30.70.270">
    <property type="match status" value="1"/>
</dbReference>
<comment type="caution">
    <text evidence="7">The sequence shown here is derived from an EMBL/GenBank/DDBJ whole genome shotgun (WGS) entry which is preliminary data.</text>
</comment>
<accession>A0A9D1NRT1</accession>
<name>A0A9D1NRT1_9FIRM</name>
<keyword evidence="4" id="KW-0227">DNA damage</keyword>
<feature type="domain" description="UmuC" evidence="6">
    <location>
        <begin position="6"/>
        <end position="234"/>
    </location>
</feature>
<reference evidence="7" key="1">
    <citation type="submission" date="2020-10" db="EMBL/GenBank/DDBJ databases">
        <authorList>
            <person name="Gilroy R."/>
        </authorList>
    </citation>
    <scope>NUCLEOTIDE SEQUENCE</scope>
    <source>
        <strain evidence="7">1370</strain>
    </source>
</reference>
<protein>
    <submittedName>
        <fullName evidence="7">DNA methylase</fullName>
    </submittedName>
</protein>
<dbReference type="InterPro" id="IPR043128">
    <property type="entry name" value="Rev_trsase/Diguanyl_cyclase"/>
</dbReference>
<dbReference type="InterPro" id="IPR050116">
    <property type="entry name" value="DNA_polymerase-Y"/>
</dbReference>
<keyword evidence="5" id="KW-0239">DNA-directed DNA polymerase</keyword>
<dbReference type="Pfam" id="PF11799">
    <property type="entry name" value="IMS_C"/>
    <property type="match status" value="1"/>
</dbReference>
<evidence type="ECO:0000259" key="6">
    <source>
        <dbReference type="PROSITE" id="PS50173"/>
    </source>
</evidence>
<dbReference type="GO" id="GO:0008168">
    <property type="term" value="F:methyltransferase activity"/>
    <property type="evidence" value="ECO:0007669"/>
    <property type="project" value="UniProtKB-KW"/>
</dbReference>
<proteinExistence type="inferred from homology"/>
<keyword evidence="7" id="KW-0489">Methyltransferase</keyword>
<dbReference type="EMBL" id="DVOL01000097">
    <property type="protein sequence ID" value="HIV11378.1"/>
    <property type="molecule type" value="Genomic_DNA"/>
</dbReference>
<keyword evidence="5" id="KW-0808">Transferase</keyword>
<dbReference type="Proteomes" id="UP000823960">
    <property type="component" value="Unassembled WGS sequence"/>
</dbReference>
<gene>
    <name evidence="7" type="ORF">IAD28_06785</name>
</gene>
<dbReference type="InterPro" id="IPR001126">
    <property type="entry name" value="UmuC"/>
</dbReference>
<reference evidence="7" key="2">
    <citation type="journal article" date="2021" name="PeerJ">
        <title>Extensive microbial diversity within the chicken gut microbiome revealed by metagenomics and culture.</title>
        <authorList>
            <person name="Gilroy R."/>
            <person name="Ravi A."/>
            <person name="Getino M."/>
            <person name="Pursley I."/>
            <person name="Horton D.L."/>
            <person name="Alikhan N.F."/>
            <person name="Baker D."/>
            <person name="Gharbi K."/>
            <person name="Hall N."/>
            <person name="Watson M."/>
            <person name="Adriaenssens E.M."/>
            <person name="Foster-Nyarko E."/>
            <person name="Jarju S."/>
            <person name="Secka A."/>
            <person name="Antonio M."/>
            <person name="Oren A."/>
            <person name="Chaudhuri R.R."/>
            <person name="La Ragione R."/>
            <person name="Hildebrand F."/>
            <person name="Pallen M.J."/>
        </authorList>
    </citation>
    <scope>NUCLEOTIDE SEQUENCE</scope>
    <source>
        <strain evidence="7">1370</strain>
    </source>
</reference>
<evidence type="ECO:0000256" key="4">
    <source>
        <dbReference type="ARBA" id="ARBA00022763"/>
    </source>
</evidence>
<dbReference type="InterPro" id="IPR043502">
    <property type="entry name" value="DNA/RNA_pol_sf"/>
</dbReference>
<dbReference type="GO" id="GO:0003684">
    <property type="term" value="F:damaged DNA binding"/>
    <property type="evidence" value="ECO:0007669"/>
    <property type="project" value="InterPro"/>
</dbReference>
<evidence type="ECO:0000256" key="3">
    <source>
        <dbReference type="ARBA" id="ARBA00022695"/>
    </source>
</evidence>
<dbReference type="AlphaFoldDB" id="A0A9D1NRT1"/>
<dbReference type="GO" id="GO:0003887">
    <property type="term" value="F:DNA-directed DNA polymerase activity"/>
    <property type="evidence" value="ECO:0007669"/>
    <property type="project" value="UniProtKB-KW"/>
</dbReference>
<organism evidence="7 8">
    <name type="scientific">Candidatus Faeciplasma avium</name>
    <dbReference type="NCBI Taxonomy" id="2840798"/>
    <lineage>
        <taxon>Bacteria</taxon>
        <taxon>Bacillati</taxon>
        <taxon>Bacillota</taxon>
        <taxon>Clostridia</taxon>
        <taxon>Eubacteriales</taxon>
        <taxon>Oscillospiraceae</taxon>
        <taxon>Oscillospiraceae incertae sedis</taxon>
        <taxon>Candidatus Faeciplasma</taxon>
    </lineage>
</organism>